<feature type="region of interest" description="Disordered" evidence="1">
    <location>
        <begin position="3220"/>
        <end position="3246"/>
    </location>
</feature>
<dbReference type="SUPFAM" id="SSF140924">
    <property type="entry name" value="Duffy binding domain-like"/>
    <property type="match status" value="10"/>
</dbReference>
<feature type="region of interest" description="Disordered" evidence="1">
    <location>
        <begin position="2129"/>
        <end position="2149"/>
    </location>
</feature>
<feature type="domain" description="Duffy-binding-like" evidence="2">
    <location>
        <begin position="1020"/>
        <end position="1160"/>
    </location>
</feature>
<feature type="compositionally biased region" description="Basic and acidic residues" evidence="1">
    <location>
        <begin position="2914"/>
        <end position="2926"/>
    </location>
</feature>
<feature type="compositionally biased region" description="Polar residues" evidence="1">
    <location>
        <begin position="958"/>
        <end position="969"/>
    </location>
</feature>
<feature type="domain" description="Duffy-antigen binding" evidence="3">
    <location>
        <begin position="3695"/>
        <end position="3841"/>
    </location>
</feature>
<feature type="domain" description="Duffy-antigen binding" evidence="3">
    <location>
        <begin position="1741"/>
        <end position="1935"/>
    </location>
</feature>
<feature type="compositionally biased region" description="Polar residues" evidence="1">
    <location>
        <begin position="2956"/>
        <end position="2970"/>
    </location>
</feature>
<feature type="compositionally biased region" description="Polar residues" evidence="1">
    <location>
        <begin position="3229"/>
        <end position="3246"/>
    </location>
</feature>
<feature type="domain" description="Duffy-antigen binding" evidence="3">
    <location>
        <begin position="2175"/>
        <end position="2354"/>
    </location>
</feature>
<dbReference type="Gene3D" id="1.20.1310.20">
    <property type="entry name" value="Duffy-antigen binding domain"/>
    <property type="match status" value="8"/>
</dbReference>
<dbReference type="InterPro" id="IPR042202">
    <property type="entry name" value="Duffy-ag-bd_sf"/>
</dbReference>
<dbReference type="InterPro" id="IPR044932">
    <property type="entry name" value="PfEMP1_ATS_sf"/>
</dbReference>
<feature type="compositionally biased region" description="Low complexity" evidence="1">
    <location>
        <begin position="2933"/>
        <end position="2951"/>
    </location>
</feature>
<feature type="domain" description="Plasmodium falciparum erythrocyte membrane protein 1 acidic terminal segment" evidence="4">
    <location>
        <begin position="4070"/>
        <end position="4323"/>
    </location>
</feature>
<evidence type="ECO:0000259" key="5">
    <source>
        <dbReference type="Pfam" id="PF22672"/>
    </source>
</evidence>
<feature type="domain" description="Duffy-antigen binding" evidence="3">
    <location>
        <begin position="560"/>
        <end position="731"/>
    </location>
</feature>
<evidence type="ECO:0000259" key="3">
    <source>
        <dbReference type="Pfam" id="PF05424"/>
    </source>
</evidence>
<feature type="compositionally biased region" description="Low complexity" evidence="1">
    <location>
        <begin position="3102"/>
        <end position="3128"/>
    </location>
</feature>
<evidence type="ECO:0000313" key="7">
    <source>
        <dbReference type="Proteomes" id="UP000831156"/>
    </source>
</evidence>
<feature type="region of interest" description="Disordered" evidence="1">
    <location>
        <begin position="2914"/>
        <end position="3200"/>
    </location>
</feature>
<sequence length="4330" mass="496581">MGNAESDRRTGTLEKYKDILPPNVNDWYYVHYIEYLRNTIKGNGTPWNDSNFLQLLKKHNENVPVSDDGKFCRWKEIQKEIFDAVIEHHKYDYYYPWEKNAERILNESPKTKQFENIDCNKIDTIENKTKKSQKDKDDVCSFNTTDLSSCLPSRRNNLYIDGIKSNIEITETLIDTKVQNAVVQPFFLGSLSGSLANKAKNEIKKLKSSGKTHTDICKIMQRNIADYKDLFLGKDIVDHRYSKVLQCRLDKIRKYINQQDETQYSQLLDNKIKKIVQKHLDDFIDEDGNKCTLHNMSNTDFQCLRFLEEWFEEFLIKKQNIENHIIHICVNKKSKTLSLVAGTKGDMTCKTYCDGYTKFLEGSRSCYQTYLKKCTENIRKTEDKQSGKKYDEHIATTEINNMLKKIKKKTKCPDYICKSDHEVNLSPYFVPSNTFFSLHRGYHCGCQQNNNNLKNILKRYSEKNGHTTTISELETILKELSACSMNDDDLDGTIGGKGEKLVTTNGSVKYICGVTYYDSFIRKNTGNPCGSNSIGKRGWICDDKAGGGGETVKTEWKNNACLPPRTQVLCLGYLHADNKGTTYNKIDTIDSNEKLLTELVYAANVEGQNLKKYFASRHNHRYRDHNLCNSLKYSFADLGDIVRGRSIWGNIYTKNMENNLKEIFHKIYNKLPSEKQSIYNDNNNNYYYLRETWWNTNREYIWKALVCGAGVNDDRCRDVVPNIDYMPQFLRWLTEWSGDFCEEKNTYDITYPNPKNSGDDKNIESMCRGCNADRGNDCLTSYPNVGHASSNITCSKCGSICKQYKTWMENQKKEYDKQKNKYDDEIKKSKNGHKSRSAIRKSHISDNSKKFTETFFNKIGIHYPDVNKFLDERSQHTGCKDNIDPIEFAKVNNLYNSPFNEKHKHCRNCAEQKILQDITGGNMLADGRPGKRPGHPSQSPPDPTLGGSGTGGISGSTQAPSKVPATTTPTKTYSINNECDIVLEKMSNYWDCTKTDNKGNPVCNPENGTTSSNNDDFYTLFEKWVDLFLTEHEIFKNKMEQCKTRSGQNQCNEEDCTLKCYCYNKWLNRRKKEWKKQKMFYDAFNIKTNSVGDLGFLGNLDFYFKLFFKNRIHNALGRNISLQEQEENSKNKDEIIQIIMNSQELIDECMSKCPKKLECYEKGFKNEWECDKTTTTASSGSSTETEICLKRGDNKYEKENMNKVDNINRFYDSFEEWIDYMEKSINEKMKILKQSCHTTHTLSRNSGSGSLNCDMCNDDCKCYDIWKGKIDKQWKSLKDYYQKYQNSGSGGSTSGTYPMKDIDLNIFLEALCETKYGDNSDQDGICTKLKGNKTNFVEGLLDKNEDKKKSVCDVCKEGNKYDQPVDTTTCNAIKDLESGLCNTKNIDGLKSDGSENKPWVCRSNKNSEFEKDVCVSPRTQSLCVANMYTQNRIEDKAFSDKNKMNESLKKAIKTETKLLWNLYSKNGSDNDKACRLTHRSFNDFKHMVIGDIPWKAASFKAIGDKIKDVLKNGGKGGSGSTTPQDWWEEHSDNFWNAVKCGIKEASGNATSCPRLINDDDQFEWWAKEWSGDFYEKRKELVDKVEVACKVRGGCNGASGQARPSGDCGTKCTQYKTFLEKKRNEWTLNFKNYLEQQEEKQKKGQNKNSSDDEKTYMVPNYYLLYPCTYNSCYGKHIKDLLGDKDYGELQNKCKCDATSSKKEEEANPCSGDFTHYGCNEKKYDLGLWSSTYVTNPQDRGKVFAPPRRNSICIGWLFSPISETNKDKAKEELKEKVIDAARGEAHYLHKYYKEKQAKNSGSPSGTDPPPVYCDALKRSFEDIGDMVKGTDMWSGGYSELVEQNIQSIFQLENDGTNGKLIKTKDELLDERKQWWNTIREDVWEAMNCKDANKCDVSGGIPDDDKKPQFLRWLEEWSEHMCEERDKQIKHLEKACKNGNDVENDKTCDKGSEDCKKQCKKYNSWITTHKNEWLGQKSKYEAIFNDKFYDNYEYYQPYINDNADANTYIKKQCKSCDKCKSGSTNVNLDSIFNKTDDDYKEYEPFCTTCRINDIAEKAKENSRINPCGDKSGKHVRVKKVAKTLQQKANEEAKGRLDGTLDKLKGKLSEAIFKNNNSGNYLKEEICKLKKETHTNDSRSGGEPCKGKGTGKSATEQRFAVGLKWKPEEKVEPQHKEVLFPPRRLDMCTSNLEYLDVNKAPGLTDGNKAIHSLLGDVLLTAKYEANQIIELYKIYNLNGQDVLKVPKDKQTICQAMKNSFADIGDIIRGRDIWTKNGDMQKIENNLEKIFENIKEKHSDDTIKKNLQYINTDKYKKMREDWWKANRDQVWKAMKCSDTTNICSDSDTPHEDYIPQKLRWLTEWSEWYCKRQSQVYKDLEKECGSCKKNKTTGEKCSNEEDCGKCQTACGNYKSFIDDWKQDWEKQKTQYTKYYQEAQKNNGNNGKDENEKYLNKFLHTLQSQNSGNNTYGSAEGYVHEVLKDTGCEKQNEFCENKPSGGGKNEKYAFNNPPEGYSAACSCNPSTVPQAPQATSQENICEKVKGYITENETETVKNKRCNKKDNKKTWNCTASMFENNQEGPCMPPRRQTLCIYYLQHMTNGKNAKEDELKTALIKCASLETYYSWLYYKQHSGNKDAEQKLKNGTIPEDFKRQMFYTYSDFRDLVLGTDIYKRKQNNKNNAVGTTIDNINKIFNKNGGTKNEKNQTKEQWWDTIKEDVWKAMVCSLRYDEKQKTMDTGTQKQLQNGYQYGSVTFGDSGGTDLTTFVERPQFLRWMTEWGEHFCREQKKQLDILEGKCNGCNPTPANGTTATCDESKCKSCKDQCNTYKTWLNTWKGHYTKQKTKYSQVKNEDEYTSADSDVKDSTDARQYLQKKLKDLQCTNKTSGTTESCNYKCMDEKSSTGDTPKSMDYPPSGYKDKCECTPVEDKKPQAGSAPTTSGVDTKDSSSTSSVPPGVGSGNTQDVSRSQTVSKNASAVALDKDKDKKKKNKKGKGKKGKTKVITEIKRFKIPNRGSGEKAPKAAAPNVQSDTKIVNGSTLTTTISFAPSPDTDDVDDPTSPVTSSEDDEEDTDDEDTASGSGNTSEPVPAVSTITLDPATQKVVDQGTSGTGAAATSSPSSSTPSETKNSPNSVSGAKADASPGALGTATTGQTGSPDPVASVNGGSGGEPSPTSPSPSPSTQRKNQDTKSDKQTKPIPAPKDPLNCVDEAAYYVGKEAENALDKNTKLKGSDNHNVYKTQTTGSSNGNSCKINDTTAGQNDTCKNNENPFNDIDKWSCDKKTKNVPNQDICFPPRKHMCLTTLQNLEASTTTSDELFKNVLLTAAYEGKHLKEKWDEMDKKQNTTASTRPSIKRYELCDAMRYSFADLGDIIRGRDILIRNNGKDKNIEEKLKSVFKNIQENNADIKSKYPLNADTKYTKLREAWWDTNRKEIWKAMTFCAPENFYIVKRGKGDGSDIEFLSSSNDKKCGHENDPPYDDYIPQVFRWISEWSEHFCLYQNHLLETMRNCANCKTKNEENKNCEQIKHGACKDCKRKCDKYKEFVDKWKKQYDVLEKAYKNVYNKEIENYPKSSGGTNTNDSHIKYFVEKLKDKCKNDKSNAYNTNTIDKYLDKKNGCRKLKFDENQSKKDDYAFSSYPKEYKNNCVCANNFDPLDACPLDEEDCNKYRNGICRKKDYDNSDNNKWYRLNLKIPPNNNKGTLIPPRRRHLCLKHNIKSVYRSSEEEKFKHDFFRGIALESKSLSDKYSKEPEKALQAMKYNFADIGNIIKGNDMLDDLINKNIDRNLNRFFKKRNVGYNETDERKKWWENNKEKVWTVMMCEYKGGDKTSTTCPSHDNIDKEPQFLRWFKEWAAYICKEKKKKITSMKDPCMNFFDENRKIFNTTISDDCKPLLDDYIEFVNRTRPQWNELKEKYIRDKQFNNSVEKIESTPQEYLANNCTNCDCNLENLEEIFDRHKRTTYQILRDILKKEKEEYKDKILPKTNIWNDLIYPLFNISVIATSGAVSGAKIIMQKTKELVPNVTPKSTDIIKVDDNSRINNNTHQTNKANKPFEGPNIMIPAGIGAALTMGWLLFKNDYGIPDKASTNRYIPYGQYKGKTYIYVEGEETDDYIRDISSTDVTSSDSEYEEMDINDIYPYKSPKYKTLIEVVLKPSNKTYDAQDTHTYHMEDTSDTTTKKLTDNEWNELKQDFILNMLQNDIPDENVSGNICMDPQPDIVDNTVREKPFITSIQDRKLYCDNEITYNIEWNVPENINRTTNNLDDQKYVSSNDKYSGIDLINDSLNNDQHVDIYDELLKRKENELFGTKYTKTSSRTNSAATKKHNDSLKIPNRFM</sequence>
<feature type="domain" description="Duffy-antigen binding" evidence="3">
    <location>
        <begin position="2576"/>
        <end position="2741"/>
    </location>
</feature>
<dbReference type="Pfam" id="PF22672">
    <property type="entry name" value="DBL_C"/>
    <property type="match status" value="3"/>
</dbReference>
<feature type="domain" description="Duffy-antigen binding" evidence="3">
    <location>
        <begin position="1412"/>
        <end position="1546"/>
    </location>
</feature>
<evidence type="ECO:0000313" key="6">
    <source>
        <dbReference type="EMBL" id="SOV16326.1"/>
    </source>
</evidence>
<keyword evidence="7" id="KW-1185">Reference proteome</keyword>
<dbReference type="Proteomes" id="UP000831156">
    <property type="component" value="Chromosome 12"/>
</dbReference>
<accession>A0ABY1UQB0</accession>
<name>A0ABY1UQB0_9APIC</name>
<dbReference type="InterPro" id="IPR004258">
    <property type="entry name" value="DBL"/>
</dbReference>
<feature type="compositionally biased region" description="Basic and acidic residues" evidence="1">
    <location>
        <begin position="3180"/>
        <end position="3190"/>
    </location>
</feature>
<feature type="domain" description="Duffy-binding-like" evidence="5">
    <location>
        <begin position="2358"/>
        <end position="2510"/>
    </location>
</feature>
<feature type="domain" description="Duffy-antigen binding" evidence="3">
    <location>
        <begin position="3285"/>
        <end position="3482"/>
    </location>
</feature>
<feature type="domain" description="Duffy-binding-like" evidence="5">
    <location>
        <begin position="735"/>
        <end position="893"/>
    </location>
</feature>
<evidence type="ECO:0000259" key="4">
    <source>
        <dbReference type="Pfam" id="PF15445"/>
    </source>
</evidence>
<dbReference type="EMBL" id="LT969435">
    <property type="protein sequence ID" value="SOV16326.1"/>
    <property type="molecule type" value="Genomic_DNA"/>
</dbReference>
<protein>
    <submittedName>
        <fullName evidence="6">Erythrocyte membrane protein 1, PfEMP1, putative</fullName>
    </submittedName>
</protein>
<feature type="compositionally biased region" description="Acidic residues" evidence="1">
    <location>
        <begin position="3060"/>
        <end position="3072"/>
    </location>
</feature>
<feature type="compositionally biased region" description="Low complexity" evidence="1">
    <location>
        <begin position="3139"/>
        <end position="3150"/>
    </location>
</feature>
<feature type="compositionally biased region" description="Basic residues" evidence="1">
    <location>
        <begin position="829"/>
        <end position="842"/>
    </location>
</feature>
<dbReference type="Gene3D" id="1.10.1900.40">
    <property type="entry name" value="Acidic terminal segments, variant surface antigen of PfEMP1"/>
    <property type="match status" value="1"/>
</dbReference>
<evidence type="ECO:0000256" key="1">
    <source>
        <dbReference type="SAM" id="MobiDB-lite"/>
    </source>
</evidence>
<dbReference type="InterPro" id="IPR054595">
    <property type="entry name" value="DBL_C"/>
</dbReference>
<feature type="compositionally biased region" description="Polar residues" evidence="1">
    <location>
        <begin position="3022"/>
        <end position="3041"/>
    </location>
</feature>
<feature type="region of interest" description="Disordered" evidence="1">
    <location>
        <begin position="824"/>
        <end position="844"/>
    </location>
</feature>
<feature type="domain" description="Duffy-binding-like" evidence="5">
    <location>
        <begin position="2773"/>
        <end position="2880"/>
    </location>
</feature>
<gene>
    <name evidence="6" type="ORF">PGABG01_1218300</name>
</gene>
<proteinExistence type="predicted"/>
<dbReference type="Pfam" id="PF03011">
    <property type="entry name" value="PFEMP"/>
    <property type="match status" value="1"/>
</dbReference>
<reference evidence="6" key="1">
    <citation type="submission" date="2016-09" db="EMBL/GenBank/DDBJ databases">
        <authorList>
            <consortium name="Pathogen Informatics"/>
            <person name="Sun Q."/>
            <person name="Inoue M."/>
        </authorList>
    </citation>
    <scope>NUCLEOTIDE SEQUENCE</scope>
</reference>
<dbReference type="Pfam" id="PF15445">
    <property type="entry name" value="ATS"/>
    <property type="match status" value="1"/>
</dbReference>
<evidence type="ECO:0000259" key="2">
    <source>
        <dbReference type="Pfam" id="PF03011"/>
    </source>
</evidence>
<feature type="compositionally biased region" description="Basic residues" evidence="1">
    <location>
        <begin position="2980"/>
        <end position="2995"/>
    </location>
</feature>
<dbReference type="InterPro" id="IPR008602">
    <property type="entry name" value="Duffy-antigen-binding"/>
</dbReference>
<dbReference type="Pfam" id="PF05424">
    <property type="entry name" value="Duffy_binding"/>
    <property type="match status" value="8"/>
</dbReference>
<organism evidence="6 7">
    <name type="scientific">Plasmodium gaboni</name>
    <dbReference type="NCBI Taxonomy" id="647221"/>
    <lineage>
        <taxon>Eukaryota</taxon>
        <taxon>Sar</taxon>
        <taxon>Alveolata</taxon>
        <taxon>Apicomplexa</taxon>
        <taxon>Aconoidasida</taxon>
        <taxon>Haemosporida</taxon>
        <taxon>Plasmodiidae</taxon>
        <taxon>Plasmodium</taxon>
        <taxon>Plasmodium (Laverania)</taxon>
    </lineage>
</organism>
<feature type="region of interest" description="Disordered" evidence="1">
    <location>
        <begin position="921"/>
        <end position="969"/>
    </location>
</feature>
<dbReference type="InterPro" id="IPR029211">
    <property type="entry name" value="PfEMP1_ATS"/>
</dbReference>
<dbReference type="Gene3D" id="1.20.58.830">
    <property type="match status" value="10"/>
</dbReference>
<feature type="domain" description="Duffy-antigen binding" evidence="3">
    <location>
        <begin position="149"/>
        <end position="264"/>
    </location>
</feature>